<feature type="compositionally biased region" description="Pro residues" evidence="1">
    <location>
        <begin position="193"/>
        <end position="210"/>
    </location>
</feature>
<name>A0A368PT12_SETIT</name>
<feature type="region of interest" description="Disordered" evidence="1">
    <location>
        <begin position="70"/>
        <end position="127"/>
    </location>
</feature>
<feature type="compositionally biased region" description="Basic residues" evidence="1">
    <location>
        <begin position="94"/>
        <end position="122"/>
    </location>
</feature>
<organism evidence="2">
    <name type="scientific">Setaria italica</name>
    <name type="common">Foxtail millet</name>
    <name type="synonym">Panicum italicum</name>
    <dbReference type="NCBI Taxonomy" id="4555"/>
    <lineage>
        <taxon>Eukaryota</taxon>
        <taxon>Viridiplantae</taxon>
        <taxon>Streptophyta</taxon>
        <taxon>Embryophyta</taxon>
        <taxon>Tracheophyta</taxon>
        <taxon>Spermatophyta</taxon>
        <taxon>Magnoliopsida</taxon>
        <taxon>Liliopsida</taxon>
        <taxon>Poales</taxon>
        <taxon>Poaceae</taxon>
        <taxon>PACMAD clade</taxon>
        <taxon>Panicoideae</taxon>
        <taxon>Panicodae</taxon>
        <taxon>Paniceae</taxon>
        <taxon>Cenchrinae</taxon>
        <taxon>Setaria</taxon>
    </lineage>
</organism>
<dbReference type="AlphaFoldDB" id="A0A368PT12"/>
<gene>
    <name evidence="2" type="ORF">SETIT_1G299700v2</name>
</gene>
<accession>A0A368PT12</accession>
<dbReference type="EMBL" id="CM003528">
    <property type="protein sequence ID" value="RCV08110.1"/>
    <property type="molecule type" value="Genomic_DNA"/>
</dbReference>
<sequence length="314" mass="33814">MTQVPLLFPLPLPAHCPSQCSLSPARHLSQLPVLPLLQFYLLLLLPSQCHLPGNSCSCFYPSCSPLAASMAPTAPTPSPPPGGSSTRPSSRISPRSRPRRRPSSRRSQCRPRRGLPRRRRCSAKIAAPPPIPRWASCFGLLGGGGGGDHHHHHPKKPSPSAAKLALASFLGRSRPAASPVPATTRRPSRLPSSPCPSPDPPQQPPDPQPVPESRACKPRWRLGRPPVPPPLLPPPRRRGRHGRCGCRSGRLRASPWWPPACGGLRGRRVDGLQRAMEASLEAAPWICERGWPTGGRDAGGRRGAAEERAGATRE</sequence>
<evidence type="ECO:0000256" key="1">
    <source>
        <dbReference type="SAM" id="MobiDB-lite"/>
    </source>
</evidence>
<evidence type="ECO:0000313" key="2">
    <source>
        <dbReference type="EMBL" id="RCV08110.1"/>
    </source>
</evidence>
<proteinExistence type="predicted"/>
<feature type="region of interest" description="Disordered" evidence="1">
    <location>
        <begin position="288"/>
        <end position="314"/>
    </location>
</feature>
<reference evidence="2" key="2">
    <citation type="submission" date="2015-07" db="EMBL/GenBank/DDBJ databases">
        <authorList>
            <person name="Noorani M."/>
        </authorList>
    </citation>
    <scope>NUCLEOTIDE SEQUENCE</scope>
    <source>
        <strain evidence="2">Yugu1</strain>
    </source>
</reference>
<feature type="compositionally biased region" description="Basic and acidic residues" evidence="1">
    <location>
        <begin position="298"/>
        <end position="314"/>
    </location>
</feature>
<feature type="region of interest" description="Disordered" evidence="1">
    <location>
        <begin position="172"/>
        <end position="243"/>
    </location>
</feature>
<reference evidence="2" key="1">
    <citation type="journal article" date="2012" name="Nat. Biotechnol.">
        <title>Reference genome sequence of the model plant Setaria.</title>
        <authorList>
            <person name="Bennetzen J.L."/>
            <person name="Schmutz J."/>
            <person name="Wang H."/>
            <person name="Percifield R."/>
            <person name="Hawkins J."/>
            <person name="Pontaroli A.C."/>
            <person name="Estep M."/>
            <person name="Feng L."/>
            <person name="Vaughn J.N."/>
            <person name="Grimwood J."/>
            <person name="Jenkins J."/>
            <person name="Barry K."/>
            <person name="Lindquist E."/>
            <person name="Hellsten U."/>
            <person name="Deshpande S."/>
            <person name="Wang X."/>
            <person name="Wu X."/>
            <person name="Mitros T."/>
            <person name="Triplett J."/>
            <person name="Yang X."/>
            <person name="Ye C.Y."/>
            <person name="Mauro-Herrera M."/>
            <person name="Wang L."/>
            <person name="Li P."/>
            <person name="Sharma M."/>
            <person name="Sharma R."/>
            <person name="Ronald P.C."/>
            <person name="Panaud O."/>
            <person name="Kellogg E.A."/>
            <person name="Brutnell T.P."/>
            <person name="Doust A.N."/>
            <person name="Tuskan G.A."/>
            <person name="Rokhsar D."/>
            <person name="Devos K.M."/>
        </authorList>
    </citation>
    <scope>NUCLEOTIDE SEQUENCE [LARGE SCALE GENOMIC DNA]</scope>
    <source>
        <strain evidence="2">Yugu1</strain>
    </source>
</reference>
<protein>
    <submittedName>
        <fullName evidence="2">Uncharacterized protein</fullName>
    </submittedName>
</protein>
<feature type="compositionally biased region" description="Pro residues" evidence="1">
    <location>
        <begin position="225"/>
        <end position="234"/>
    </location>
</feature>
<feature type="compositionally biased region" description="Low complexity" evidence="1">
    <location>
        <begin position="83"/>
        <end position="93"/>
    </location>
</feature>